<evidence type="ECO:0008006" key="3">
    <source>
        <dbReference type="Google" id="ProtNLM"/>
    </source>
</evidence>
<accession>A0A517VE23</accession>
<dbReference type="KEGG" id="gax:Pan161_29140"/>
<organism evidence="1 2">
    <name type="scientific">Gimesia algae</name>
    <dbReference type="NCBI Taxonomy" id="2527971"/>
    <lineage>
        <taxon>Bacteria</taxon>
        <taxon>Pseudomonadati</taxon>
        <taxon>Planctomycetota</taxon>
        <taxon>Planctomycetia</taxon>
        <taxon>Planctomycetales</taxon>
        <taxon>Planctomycetaceae</taxon>
        <taxon>Gimesia</taxon>
    </lineage>
</organism>
<dbReference type="AlphaFoldDB" id="A0A517VE23"/>
<dbReference type="EMBL" id="CP036343">
    <property type="protein sequence ID" value="QDT91258.1"/>
    <property type="molecule type" value="Genomic_DNA"/>
</dbReference>
<keyword evidence="2" id="KW-1185">Reference proteome</keyword>
<protein>
    <recommendedName>
        <fullName evidence="3">Neutral/alkaline non-lysosomal ceramidase</fullName>
    </recommendedName>
</protein>
<dbReference type="Proteomes" id="UP000316855">
    <property type="component" value="Chromosome"/>
</dbReference>
<proteinExistence type="predicted"/>
<gene>
    <name evidence="1" type="ORF">Pan161_29140</name>
</gene>
<dbReference type="OrthoDB" id="233892at2"/>
<reference evidence="1 2" key="1">
    <citation type="submission" date="2019-02" db="EMBL/GenBank/DDBJ databases">
        <title>Deep-cultivation of Planctomycetes and their phenomic and genomic characterization uncovers novel biology.</title>
        <authorList>
            <person name="Wiegand S."/>
            <person name="Jogler M."/>
            <person name="Boedeker C."/>
            <person name="Pinto D."/>
            <person name="Vollmers J."/>
            <person name="Rivas-Marin E."/>
            <person name="Kohn T."/>
            <person name="Peeters S.H."/>
            <person name="Heuer A."/>
            <person name="Rast P."/>
            <person name="Oberbeckmann S."/>
            <person name="Bunk B."/>
            <person name="Jeske O."/>
            <person name="Meyerdierks A."/>
            <person name="Storesund J.E."/>
            <person name="Kallscheuer N."/>
            <person name="Luecker S."/>
            <person name="Lage O.M."/>
            <person name="Pohl T."/>
            <person name="Merkel B.J."/>
            <person name="Hornburger P."/>
            <person name="Mueller R.-W."/>
            <person name="Bruemmer F."/>
            <person name="Labrenz M."/>
            <person name="Spormann A.M."/>
            <person name="Op den Camp H."/>
            <person name="Overmann J."/>
            <person name="Amann R."/>
            <person name="Jetten M.S.M."/>
            <person name="Mascher T."/>
            <person name="Medema M.H."/>
            <person name="Devos D.P."/>
            <person name="Kaster A.-K."/>
            <person name="Ovreas L."/>
            <person name="Rohde M."/>
            <person name="Galperin M.Y."/>
            <person name="Jogler C."/>
        </authorList>
    </citation>
    <scope>NUCLEOTIDE SEQUENCE [LARGE SCALE GENOMIC DNA]</scope>
    <source>
        <strain evidence="1 2">Pan161</strain>
    </source>
</reference>
<evidence type="ECO:0000313" key="2">
    <source>
        <dbReference type="Proteomes" id="UP000316855"/>
    </source>
</evidence>
<name>A0A517VE23_9PLAN</name>
<sequence>MSLFRNYSLSVLNLSVFLLSILMMNVAIQAAGTSQEKPVQIATFQCDISPPIGSPLCYGHVAPAKKIVDPLSARGIIFLNSGEPIVLLALDWVGANNGAQDVWKERLASALGTTVDRCAIHCLHQHDSPGVDISTNALLEQNGLKEVMYDTAYVEDVMSRTIAAAKQSLSHPQPVTHVGTGKAKVAQFASNRRILGTDGKVKIVRFSSSRNPAAIAAPEGTIDPYVRVLSLWNKDEPLVALSYYATHPQSYYGKGGVSCDTVGLARAIHEKQTPGTLHIHFNGAGGNIGAGKYNNGDPKNRPLLAQRLADGMKQAWESTKKSPLSAEDVNWKVKSVLLPLRDSLNEAALTGILKNPQAKRTDRIRAARDLNYLQRTKAGKTIDITRLQLGSAQIVHMPGELFVEYQLAAQKMAPDDFVCMAAYGDQGPGYIGTTIAYAQGGYETGRVSRTAPEVETTLMQTLKELVSHQD</sequence>
<evidence type="ECO:0000313" key="1">
    <source>
        <dbReference type="EMBL" id="QDT91258.1"/>
    </source>
</evidence>
<dbReference type="RefSeq" id="WP_145227994.1">
    <property type="nucleotide sequence ID" value="NZ_CP036343.1"/>
</dbReference>